<proteinExistence type="predicted"/>
<dbReference type="Pfam" id="PF03432">
    <property type="entry name" value="Relaxase"/>
    <property type="match status" value="1"/>
</dbReference>
<dbReference type="AlphaFoldDB" id="A0A4R6PZL6"/>
<dbReference type="OrthoDB" id="9762440at2"/>
<protein>
    <submittedName>
        <fullName evidence="3">Relaxase/mobilization nuclease-like protein</fullName>
    </submittedName>
</protein>
<reference evidence="3 4" key="1">
    <citation type="submission" date="2019-03" db="EMBL/GenBank/DDBJ databases">
        <title>Genomic Encyclopedia of Type Strains, Phase IV (KMG-IV): sequencing the most valuable type-strain genomes for metagenomic binning, comparative biology and taxonomic classification.</title>
        <authorList>
            <person name="Goeker M."/>
        </authorList>
    </citation>
    <scope>NUCLEOTIDE SEQUENCE [LARGE SCALE GENOMIC DNA]</scope>
    <source>
        <strain evidence="3 4">DSM 28287</strain>
    </source>
</reference>
<evidence type="ECO:0000313" key="4">
    <source>
        <dbReference type="Proteomes" id="UP000295500"/>
    </source>
</evidence>
<keyword evidence="1" id="KW-0175">Coiled coil</keyword>
<evidence type="ECO:0000256" key="1">
    <source>
        <dbReference type="SAM" id="Coils"/>
    </source>
</evidence>
<name>A0A4R6PZL6_9FIRM</name>
<feature type="coiled-coil region" evidence="1">
    <location>
        <begin position="374"/>
        <end position="417"/>
    </location>
</feature>
<feature type="domain" description="MobA/VirD2-like nuclease" evidence="2">
    <location>
        <begin position="46"/>
        <end position="174"/>
    </location>
</feature>
<sequence length="454" mass="52613">MAVTRIWRIRGNASAPLAYVEDTEKTKNRGTEPAADDKALSDVIDYASNREKTDLQFYTTGINCNVTAAKDQFDTVKMRFGKEGGIVAGHCYQSFREGEVSAAEAHEIGVELARELWGDRFQVIVATHLNTKHFHNHFVFNSVSFCDGNRFHFCNEAYRNLRETSDRICKEHGLSIIEKPEGKRLSMNIYKMEQAGMPTRYNIARQAVDEAVSLSLNMEEFAGELKKRGYVCKLDPKHKYWSIVPPGWNKSIRTYRLGEEYTKDRIMERVYGNDPSVRTERIRQAYRTPNNYNLKRRIDKIMGRTGLEKLYLRYCYELGYLPKYTQRPTRLHIVLKEDLLKCDLYSEEAKFLVRHKIETDADLGSFVAGTKGTVEKLTGEREELRKMVKRNISEPDRGAAKEKMKELTEQLKGYRRDLRLAGDIGERSKVMEKNIETVDRERTEVRERKGVKSI</sequence>
<organism evidence="3 4">
    <name type="scientific">Aminicella lysinilytica</name>
    <dbReference type="NCBI Taxonomy" id="433323"/>
    <lineage>
        <taxon>Bacteria</taxon>
        <taxon>Bacillati</taxon>
        <taxon>Bacillota</taxon>
        <taxon>Clostridia</taxon>
        <taxon>Peptostreptococcales</taxon>
        <taxon>Anaerovoracaceae</taxon>
        <taxon>Aminicella</taxon>
    </lineage>
</organism>
<dbReference type="InterPro" id="IPR005094">
    <property type="entry name" value="Endonuclease_MobA/VirD2"/>
</dbReference>
<evidence type="ECO:0000313" key="3">
    <source>
        <dbReference type="EMBL" id="TDP53710.1"/>
    </source>
</evidence>
<dbReference type="Proteomes" id="UP000295500">
    <property type="component" value="Unassembled WGS sequence"/>
</dbReference>
<gene>
    <name evidence="3" type="ORF">EV211_12325</name>
</gene>
<evidence type="ECO:0000259" key="2">
    <source>
        <dbReference type="Pfam" id="PF03432"/>
    </source>
</evidence>
<keyword evidence="4" id="KW-1185">Reference proteome</keyword>
<dbReference type="RefSeq" id="WP_133528709.1">
    <property type="nucleotide sequence ID" value="NZ_SNXO01000023.1"/>
</dbReference>
<dbReference type="EMBL" id="SNXO01000023">
    <property type="protein sequence ID" value="TDP53710.1"/>
    <property type="molecule type" value="Genomic_DNA"/>
</dbReference>
<accession>A0A4R6PZL6</accession>
<comment type="caution">
    <text evidence="3">The sequence shown here is derived from an EMBL/GenBank/DDBJ whole genome shotgun (WGS) entry which is preliminary data.</text>
</comment>